<feature type="compositionally biased region" description="Low complexity" evidence="1">
    <location>
        <begin position="94"/>
        <end position="134"/>
    </location>
</feature>
<feature type="region of interest" description="Disordered" evidence="1">
    <location>
        <begin position="295"/>
        <end position="347"/>
    </location>
</feature>
<feature type="region of interest" description="Disordered" evidence="1">
    <location>
        <begin position="51"/>
        <end position="136"/>
    </location>
</feature>
<reference evidence="4" key="2">
    <citation type="submission" date="2020-05" db="UniProtKB">
        <authorList>
            <consortium name="EnsemblMetazoa"/>
        </authorList>
    </citation>
    <scope>IDENTIFICATION</scope>
</reference>
<reference evidence="3 5" key="1">
    <citation type="journal article" date="2014" name="BMC Genomics">
        <title>Genome sequence of Anopheles sinensis provides insight into genetics basis of mosquito competence for malaria parasites.</title>
        <authorList>
            <person name="Zhou D."/>
            <person name="Zhang D."/>
            <person name="Ding G."/>
            <person name="Shi L."/>
            <person name="Hou Q."/>
            <person name="Ye Y."/>
            <person name="Xu Y."/>
            <person name="Zhou H."/>
            <person name="Xiong C."/>
            <person name="Li S."/>
            <person name="Yu J."/>
            <person name="Hong S."/>
            <person name="Yu X."/>
            <person name="Zou P."/>
            <person name="Chen C."/>
            <person name="Chang X."/>
            <person name="Wang W."/>
            <person name="Lv Y."/>
            <person name="Sun Y."/>
            <person name="Ma L."/>
            <person name="Shen B."/>
            <person name="Zhu C."/>
        </authorList>
    </citation>
    <scope>NUCLEOTIDE SEQUENCE [LARGE SCALE GENOMIC DNA]</scope>
</reference>
<dbReference type="EMBL" id="KE524190">
    <property type="protein sequence ID" value="KFB35018.1"/>
    <property type="molecule type" value="Genomic_DNA"/>
</dbReference>
<accession>A0A084VAM4</accession>
<evidence type="ECO:0000256" key="2">
    <source>
        <dbReference type="SAM" id="SignalP"/>
    </source>
</evidence>
<feature type="compositionally biased region" description="Polar residues" evidence="1">
    <location>
        <begin position="75"/>
        <end position="93"/>
    </location>
</feature>
<organism evidence="3">
    <name type="scientific">Anopheles sinensis</name>
    <name type="common">Mosquito</name>
    <dbReference type="NCBI Taxonomy" id="74873"/>
    <lineage>
        <taxon>Eukaryota</taxon>
        <taxon>Metazoa</taxon>
        <taxon>Ecdysozoa</taxon>
        <taxon>Arthropoda</taxon>
        <taxon>Hexapoda</taxon>
        <taxon>Insecta</taxon>
        <taxon>Pterygota</taxon>
        <taxon>Neoptera</taxon>
        <taxon>Endopterygota</taxon>
        <taxon>Diptera</taxon>
        <taxon>Nematocera</taxon>
        <taxon>Culicoidea</taxon>
        <taxon>Culicidae</taxon>
        <taxon>Anophelinae</taxon>
        <taxon>Anopheles</taxon>
    </lineage>
</organism>
<dbReference type="EnsemblMetazoa" id="ASIC000835-RA">
    <property type="protein sequence ID" value="ASIC000835-PA"/>
    <property type="gene ID" value="ASIC000835"/>
</dbReference>
<feature type="chain" id="PRO_5010759789" evidence="2">
    <location>
        <begin position="27"/>
        <end position="472"/>
    </location>
</feature>
<dbReference type="EMBL" id="ATLV01004132">
    <property type="status" value="NOT_ANNOTATED_CDS"/>
    <property type="molecule type" value="Genomic_DNA"/>
</dbReference>
<feature type="signal peptide" evidence="2">
    <location>
        <begin position="1"/>
        <end position="26"/>
    </location>
</feature>
<keyword evidence="2" id="KW-0732">Signal</keyword>
<evidence type="ECO:0000313" key="3">
    <source>
        <dbReference type="EMBL" id="KFB35018.1"/>
    </source>
</evidence>
<keyword evidence="5" id="KW-1185">Reference proteome</keyword>
<evidence type="ECO:0000256" key="1">
    <source>
        <dbReference type="SAM" id="MobiDB-lite"/>
    </source>
</evidence>
<evidence type="ECO:0000313" key="5">
    <source>
        <dbReference type="Proteomes" id="UP000030765"/>
    </source>
</evidence>
<dbReference type="AlphaFoldDB" id="A0A084VAM4"/>
<evidence type="ECO:0000313" key="4">
    <source>
        <dbReference type="EnsemblMetazoa" id="ASIC000835-PA"/>
    </source>
</evidence>
<dbReference type="VEuPathDB" id="VectorBase:ASIC000835"/>
<feature type="region of interest" description="Disordered" evidence="1">
    <location>
        <begin position="247"/>
        <end position="283"/>
    </location>
</feature>
<proteinExistence type="predicted"/>
<feature type="compositionally biased region" description="Low complexity" evidence="1">
    <location>
        <begin position="330"/>
        <end position="347"/>
    </location>
</feature>
<sequence length="472" mass="49984">MNSVRKLVLCELVWCLLSLLVPSGQTIEVHEDVNEGPIGAHLRLNVSTEAPPTKAMADGRNVNDPPPALPPGGNDNYTTTAFPSNHRQHSGANIPTASSATTEAEAPATTTTTTSISSLASGPSPPAASSRTPTGLSSFRAANSAIVNDRSAQHQISSYRKRQLYASAVLQRNSSHFQRDQGSEGQFTKEFVPSPEVVPFFNEESSQGNFMPTSVGGVVDAPYPSGGLTEGDSKWYAGYGPATYTAPAGKAPARPAVDRESSGKWDRKFPTWQRHPSEPNVVHFPQDARTAPVFPSPKGKWKWIPEDDNEGASEERPAGVKGKPVATPFSSSASAGGEASSIGSSVEEQQLQQPYFGKYYFTHPTVKNHPYSFDRTPGEGTSSPTAFSSDGGTVSTNVISGANSSETGIGGEEQSNGTTDLKLVGKEDGHLKSSNVSPWKKIIHVLSAAIPIGLLISALTPQVVYINPNATQ</sequence>
<gene>
    <name evidence="3" type="ORF">ZHAS_00000835</name>
</gene>
<feature type="compositionally biased region" description="Basic and acidic residues" evidence="1">
    <location>
        <begin position="256"/>
        <end position="269"/>
    </location>
</feature>
<dbReference type="VEuPathDB" id="VectorBase:ASIS003835"/>
<protein>
    <submittedName>
        <fullName evidence="3">Uncharacterized protein LOC100879214</fullName>
    </submittedName>
</protein>
<dbReference type="OrthoDB" id="6372754at2759"/>
<dbReference type="Proteomes" id="UP000030765">
    <property type="component" value="Unassembled WGS sequence"/>
</dbReference>
<name>A0A084VAM4_ANOSI</name>